<dbReference type="CDD" id="cd23616">
    <property type="entry name" value="TFP_LU_ECD_AMHR2"/>
    <property type="match status" value="1"/>
</dbReference>
<keyword evidence="20 24" id="KW-0675">Receptor</keyword>
<dbReference type="RefSeq" id="XP_072847193.1">
    <property type="nucleotide sequence ID" value="XM_072991092.1"/>
</dbReference>
<reference evidence="23" key="1">
    <citation type="submission" date="2025-05" db="UniProtKB">
        <authorList>
            <consortium name="RefSeq"/>
        </authorList>
    </citation>
    <scope>NUCLEOTIDE SEQUENCE [LARGE SCALE GENOMIC DNA]</scope>
</reference>
<dbReference type="EC" id="2.7.11.30" evidence="6"/>
<dbReference type="InterPro" id="IPR000333">
    <property type="entry name" value="TGFB_receptor"/>
</dbReference>
<comment type="subcellular location">
    <subcellularLocation>
        <location evidence="3">Membrane</location>
        <topology evidence="3">Single-pass type I membrane protein</topology>
    </subcellularLocation>
    <subcellularLocation>
        <location evidence="4">Secreted</location>
    </subcellularLocation>
</comment>
<evidence type="ECO:0000256" key="15">
    <source>
        <dbReference type="ARBA" id="ARBA00022840"/>
    </source>
</evidence>
<dbReference type="InterPro" id="IPR001245">
    <property type="entry name" value="Ser-Thr/Tyr_kinase_cat_dom"/>
</dbReference>
<keyword evidence="14" id="KW-0418">Kinase</keyword>
<accession>A0ABM5FP67</accession>
<keyword evidence="8" id="KW-0723">Serine/threonine-protein kinase</keyword>
<evidence type="ECO:0000313" key="23">
    <source>
        <dbReference type="Proteomes" id="UP001652642"/>
    </source>
</evidence>
<dbReference type="PROSITE" id="PS50011">
    <property type="entry name" value="PROTEIN_KINASE_DOM"/>
    <property type="match status" value="1"/>
</dbReference>
<dbReference type="InterPro" id="IPR000719">
    <property type="entry name" value="Prot_kinase_dom"/>
</dbReference>
<evidence type="ECO:0000256" key="9">
    <source>
        <dbReference type="ARBA" id="ARBA00022679"/>
    </source>
</evidence>
<evidence type="ECO:0000256" key="5">
    <source>
        <dbReference type="ARBA" id="ARBA00009605"/>
    </source>
</evidence>
<dbReference type="InterPro" id="IPR000472">
    <property type="entry name" value="Activin_recp"/>
</dbReference>
<evidence type="ECO:0000256" key="6">
    <source>
        <dbReference type="ARBA" id="ARBA00012401"/>
    </source>
</evidence>
<dbReference type="GeneID" id="110074443"/>
<evidence type="ECO:0000259" key="22">
    <source>
        <dbReference type="PROSITE" id="PS50011"/>
    </source>
</evidence>
<evidence type="ECO:0000256" key="21">
    <source>
        <dbReference type="SAM" id="Phobius"/>
    </source>
</evidence>
<dbReference type="SUPFAM" id="SSF57302">
    <property type="entry name" value="Snake toxin-like"/>
    <property type="match status" value="1"/>
</dbReference>
<evidence type="ECO:0000256" key="4">
    <source>
        <dbReference type="ARBA" id="ARBA00004613"/>
    </source>
</evidence>
<evidence type="ECO:0000313" key="24">
    <source>
        <dbReference type="RefSeq" id="XP_072847193.1"/>
    </source>
</evidence>
<dbReference type="Gene3D" id="1.10.510.10">
    <property type="entry name" value="Transferase(Phosphotransferase) domain 1"/>
    <property type="match status" value="1"/>
</dbReference>
<keyword evidence="17 21" id="KW-1133">Transmembrane helix</keyword>
<evidence type="ECO:0000256" key="10">
    <source>
        <dbReference type="ARBA" id="ARBA00022692"/>
    </source>
</evidence>
<comment type="similarity">
    <text evidence="5">Belongs to the protein kinase superfamily. TKL Ser/Thr protein kinase family. TGFB receptor subfamily.</text>
</comment>
<comment type="cofactor">
    <cofactor evidence="2">
        <name>Mg(2+)</name>
        <dbReference type="ChEBI" id="CHEBI:18420"/>
    </cofactor>
</comment>
<keyword evidence="10 21" id="KW-0812">Transmembrane</keyword>
<protein>
    <recommendedName>
        <fullName evidence="6">receptor protein serine/threonine kinase</fullName>
        <ecNumber evidence="6">2.7.11.30</ecNumber>
    </recommendedName>
</protein>
<evidence type="ECO:0000256" key="20">
    <source>
        <dbReference type="ARBA" id="ARBA00023170"/>
    </source>
</evidence>
<comment type="cofactor">
    <cofactor evidence="1">
        <name>Mn(2+)</name>
        <dbReference type="ChEBI" id="CHEBI:29035"/>
    </cofactor>
</comment>
<keyword evidence="11" id="KW-0479">Metal-binding</keyword>
<keyword evidence="12" id="KW-0732">Signal</keyword>
<evidence type="ECO:0000256" key="13">
    <source>
        <dbReference type="ARBA" id="ARBA00022741"/>
    </source>
</evidence>
<reference evidence="24" key="2">
    <citation type="submission" date="2025-08" db="UniProtKB">
        <authorList>
            <consortium name="RefSeq"/>
        </authorList>
    </citation>
    <scope>IDENTIFICATION</scope>
</reference>
<dbReference type="Pfam" id="PF01064">
    <property type="entry name" value="Activin_recp"/>
    <property type="match status" value="1"/>
</dbReference>
<dbReference type="Gene3D" id="2.10.60.10">
    <property type="entry name" value="CD59"/>
    <property type="match status" value="1"/>
</dbReference>
<dbReference type="InterPro" id="IPR045860">
    <property type="entry name" value="Snake_toxin-like_sf"/>
</dbReference>
<keyword evidence="13" id="KW-0547">Nucleotide-binding</keyword>
<evidence type="ECO:0000256" key="1">
    <source>
        <dbReference type="ARBA" id="ARBA00001936"/>
    </source>
</evidence>
<evidence type="ECO:0000256" key="8">
    <source>
        <dbReference type="ARBA" id="ARBA00022527"/>
    </source>
</evidence>
<name>A0ABM5FP67_9SAUR</name>
<keyword evidence="7" id="KW-0964">Secreted</keyword>
<evidence type="ECO:0000256" key="18">
    <source>
        <dbReference type="ARBA" id="ARBA00023136"/>
    </source>
</evidence>
<proteinExistence type="inferred from homology"/>
<evidence type="ECO:0000256" key="3">
    <source>
        <dbReference type="ARBA" id="ARBA00004479"/>
    </source>
</evidence>
<dbReference type="InterPro" id="IPR011009">
    <property type="entry name" value="Kinase-like_dom_sf"/>
</dbReference>
<evidence type="ECO:0000256" key="11">
    <source>
        <dbReference type="ARBA" id="ARBA00022723"/>
    </source>
</evidence>
<keyword evidence="19" id="KW-1015">Disulfide bond</keyword>
<dbReference type="PANTHER" id="PTHR23255">
    <property type="entry name" value="TRANSFORMING GROWTH FACTOR-BETA RECEPTOR TYPE I AND II"/>
    <property type="match status" value="1"/>
</dbReference>
<dbReference type="Gene3D" id="3.30.200.20">
    <property type="entry name" value="Phosphorylase Kinase, domain 1"/>
    <property type="match status" value="1"/>
</dbReference>
<feature type="domain" description="Protein kinase" evidence="22">
    <location>
        <begin position="183"/>
        <end position="498"/>
    </location>
</feature>
<evidence type="ECO:0000256" key="2">
    <source>
        <dbReference type="ARBA" id="ARBA00001946"/>
    </source>
</evidence>
<keyword evidence="9" id="KW-0808">Transferase</keyword>
<evidence type="ECO:0000256" key="12">
    <source>
        <dbReference type="ARBA" id="ARBA00022729"/>
    </source>
</evidence>
<evidence type="ECO:0000256" key="17">
    <source>
        <dbReference type="ARBA" id="ARBA00022989"/>
    </source>
</evidence>
<keyword evidence="23" id="KW-1185">Reference proteome</keyword>
<organism evidence="23 24">
    <name type="scientific">Pogona vitticeps</name>
    <name type="common">central bearded dragon</name>
    <dbReference type="NCBI Taxonomy" id="103695"/>
    <lineage>
        <taxon>Eukaryota</taxon>
        <taxon>Metazoa</taxon>
        <taxon>Chordata</taxon>
        <taxon>Craniata</taxon>
        <taxon>Vertebrata</taxon>
        <taxon>Euteleostomi</taxon>
        <taxon>Lepidosauria</taxon>
        <taxon>Squamata</taxon>
        <taxon>Bifurcata</taxon>
        <taxon>Unidentata</taxon>
        <taxon>Episquamata</taxon>
        <taxon>Toxicofera</taxon>
        <taxon>Iguania</taxon>
        <taxon>Acrodonta</taxon>
        <taxon>Agamidae</taxon>
        <taxon>Amphibolurinae</taxon>
        <taxon>Pogona</taxon>
    </lineage>
</organism>
<evidence type="ECO:0000256" key="14">
    <source>
        <dbReference type="ARBA" id="ARBA00022777"/>
    </source>
</evidence>
<evidence type="ECO:0000256" key="7">
    <source>
        <dbReference type="ARBA" id="ARBA00022525"/>
    </source>
</evidence>
<keyword evidence="16" id="KW-0460">Magnesium</keyword>
<evidence type="ECO:0000256" key="16">
    <source>
        <dbReference type="ARBA" id="ARBA00022842"/>
    </source>
</evidence>
<dbReference type="PANTHER" id="PTHR23255:SF49">
    <property type="entry name" value="ANTI-MUELLERIAN HORMONE TYPE-2 RECEPTOR"/>
    <property type="match status" value="1"/>
</dbReference>
<dbReference type="Pfam" id="PF07714">
    <property type="entry name" value="PK_Tyr_Ser-Thr"/>
    <property type="match status" value="1"/>
</dbReference>
<keyword evidence="18 21" id="KW-0472">Membrane</keyword>
<sequence>MSIGTMSKNRTCISYGSNALTGSLEYLQGLILEDARSGTVQCPHNQCCFGIWNLTEGQLQVLVQGCWTKENKPSDSPACEPQAIPGMSACTCCSDLCNANISYMVSGRRQVELLPHPSWTTWILAACLVLLFLGCLVFLAVLKRWKIPAAQLSSEATLELTKVTSGPEQKGRRELPKHELPDLQFLQILHHGQFSKLWQGTFKQQPVAIKAFPPLCHWQFESEWAVHSLPLMNHDNVIQLVAARCGGPSMEQGGLLVLTLYPLGSLRNFLSQHVCSWDITLRLGSSLARGLAFLHEEQWKEGLHKPGVAHRDLSSQNVLVREDWTSVISDFGLAVTLPESLKQWREDPAEHIVRTAEPPHYVAPEILDENLNLKDLGMALRQADVYSLALVLWEMFMRCSALFPEGATPEFQRAYEAELGSSPTHSELWSLAVEERQRPAIPTAWKSFGQVWQARGACACFACHSVDEPIVDPPGARGRDPQSPWCSPQRLLLGCRSS</sequence>
<dbReference type="SUPFAM" id="SSF56112">
    <property type="entry name" value="Protein kinase-like (PK-like)"/>
    <property type="match status" value="1"/>
</dbReference>
<keyword evidence="15" id="KW-0067">ATP-binding</keyword>
<evidence type="ECO:0000256" key="19">
    <source>
        <dbReference type="ARBA" id="ARBA00023157"/>
    </source>
</evidence>
<gene>
    <name evidence="24" type="primary">AMHR2</name>
</gene>
<feature type="transmembrane region" description="Helical" evidence="21">
    <location>
        <begin position="119"/>
        <end position="142"/>
    </location>
</feature>
<dbReference type="Proteomes" id="UP001652642">
    <property type="component" value="Chromosome 2"/>
</dbReference>